<evidence type="ECO:0000256" key="9">
    <source>
        <dbReference type="ARBA" id="ARBA00023049"/>
    </source>
</evidence>
<evidence type="ECO:0000313" key="14">
    <source>
        <dbReference type="Proteomes" id="UP000612680"/>
    </source>
</evidence>
<comment type="cofactor">
    <cofactor evidence="1">
        <name>Zn(2+)</name>
        <dbReference type="ChEBI" id="CHEBI:29105"/>
    </cofactor>
</comment>
<dbReference type="RefSeq" id="WP_204660596.1">
    <property type="nucleotide sequence ID" value="NZ_CP056775.1"/>
</dbReference>
<keyword evidence="10 11" id="KW-0472">Membrane</keyword>
<dbReference type="Pfam" id="PF01435">
    <property type="entry name" value="Peptidase_M48"/>
    <property type="match status" value="1"/>
</dbReference>
<evidence type="ECO:0000256" key="5">
    <source>
        <dbReference type="ARBA" id="ARBA00022723"/>
    </source>
</evidence>
<gene>
    <name evidence="13" type="ORF">HWI92_02330</name>
</gene>
<evidence type="ECO:0000313" key="13">
    <source>
        <dbReference type="EMBL" id="QRQ99833.1"/>
    </source>
</evidence>
<evidence type="ECO:0000256" key="11">
    <source>
        <dbReference type="SAM" id="Phobius"/>
    </source>
</evidence>
<dbReference type="Gene3D" id="3.30.2010.10">
    <property type="entry name" value="Metalloproteases ('zincins'), catalytic domain"/>
    <property type="match status" value="1"/>
</dbReference>
<dbReference type="GO" id="GO:0008237">
    <property type="term" value="F:metallopeptidase activity"/>
    <property type="evidence" value="ECO:0007669"/>
    <property type="project" value="UniProtKB-KW"/>
</dbReference>
<evidence type="ECO:0000256" key="4">
    <source>
        <dbReference type="ARBA" id="ARBA00022692"/>
    </source>
</evidence>
<sequence>MTVKSVGAIFLFIFVYLLLMCSAIALTIGCGILGYTLVAYSFSGYAILAALALLSIGLLSLVFLIKFIFKKHSTDLTHLIEIRKEHEPQLFQMVEELVKEVGTDFPKKIYLSADVNAAVFYDSGFWSMLLPVRKNLQIGLGLVNAVSVIELRAILAHEFGHFSQKTMKVGSYVYNMNRVIYNMLYDNDAYETLIEKWASSNNFLAIAVLISVRIVRGIQWILKKVYRILNVSYMGLSREMEFHADEIAANVTGPGPLKSSLLRLEFAAGAYQIVLNYYQGKVDESKKAANVYLQQASVMDFVARRDGLHFEHGLPQVSMDYLQRHNRSKLVIADQWASHPTTEDRILRLSQLNIPVQNEDKRSAWSIFKDKEHLQHQLTANEFSLVQYPSPATEITAEEFIRDYVEMQREFQFDNLFNGYYDNKSPERISLQELGRISPEKTKNIDLLFGKNAVQNIDDYLWLDRDIQVLSAIMEGHYAVKTFDYDGIKYTAGACAGLIAELELKRNQLKEQITENDTDIYQYFLQKENETARSGELNHLYVSYFDWDDAADEHFQIYTSVTNAAAFMFETTPENQIAENIQALRSVELTFKASVKALIDKAFVKEITDADMGRNFELYLADQYSYFHDRQYNADEINILFTCINNYHNLIGKIHFNRKKKLLDYQAQLAKDAVPLKDHQDLIIQPSITNAFNAAILPSLNSQTSQ</sequence>
<feature type="transmembrane region" description="Helical" evidence="11">
    <location>
        <begin position="7"/>
        <end position="38"/>
    </location>
</feature>
<keyword evidence="2" id="KW-1003">Cell membrane</keyword>
<dbReference type="PROSITE" id="PS51257">
    <property type="entry name" value="PROKAR_LIPOPROTEIN"/>
    <property type="match status" value="1"/>
</dbReference>
<keyword evidence="14" id="KW-1185">Reference proteome</keyword>
<keyword evidence="7" id="KW-0862">Zinc</keyword>
<evidence type="ECO:0000256" key="3">
    <source>
        <dbReference type="ARBA" id="ARBA00022670"/>
    </source>
</evidence>
<keyword evidence="6" id="KW-0378">Hydrolase</keyword>
<keyword evidence="9 13" id="KW-0482">Metalloprotease</keyword>
<feature type="domain" description="Peptidase M48" evidence="12">
    <location>
        <begin position="87"/>
        <end position="351"/>
    </location>
</feature>
<dbReference type="CDD" id="cd07328">
    <property type="entry name" value="M48_Ste24p_like"/>
    <property type="match status" value="1"/>
</dbReference>
<dbReference type="PANTHER" id="PTHR43221:SF2">
    <property type="entry name" value="PROTEASE HTPX HOMOLOG"/>
    <property type="match status" value="1"/>
</dbReference>
<organism evidence="13 14">
    <name type="scientific">Dyadobacter sandarakinus</name>
    <dbReference type="NCBI Taxonomy" id="2747268"/>
    <lineage>
        <taxon>Bacteria</taxon>
        <taxon>Pseudomonadati</taxon>
        <taxon>Bacteroidota</taxon>
        <taxon>Cytophagia</taxon>
        <taxon>Cytophagales</taxon>
        <taxon>Spirosomataceae</taxon>
        <taxon>Dyadobacter</taxon>
    </lineage>
</organism>
<accession>A0ABX7I1Z0</accession>
<dbReference type="InterPro" id="IPR050083">
    <property type="entry name" value="HtpX_protease"/>
</dbReference>
<evidence type="ECO:0000256" key="7">
    <source>
        <dbReference type="ARBA" id="ARBA00022833"/>
    </source>
</evidence>
<feature type="transmembrane region" description="Helical" evidence="11">
    <location>
        <begin position="44"/>
        <end position="69"/>
    </location>
</feature>
<dbReference type="Proteomes" id="UP000612680">
    <property type="component" value="Chromosome"/>
</dbReference>
<keyword evidence="8 11" id="KW-1133">Transmembrane helix</keyword>
<dbReference type="EMBL" id="CP056775">
    <property type="protein sequence ID" value="QRQ99833.1"/>
    <property type="molecule type" value="Genomic_DNA"/>
</dbReference>
<evidence type="ECO:0000259" key="12">
    <source>
        <dbReference type="Pfam" id="PF01435"/>
    </source>
</evidence>
<evidence type="ECO:0000256" key="10">
    <source>
        <dbReference type="ARBA" id="ARBA00023136"/>
    </source>
</evidence>
<keyword evidence="5" id="KW-0479">Metal-binding</keyword>
<keyword evidence="3" id="KW-0645">Protease</keyword>
<evidence type="ECO:0000256" key="1">
    <source>
        <dbReference type="ARBA" id="ARBA00001947"/>
    </source>
</evidence>
<evidence type="ECO:0000256" key="6">
    <source>
        <dbReference type="ARBA" id="ARBA00022801"/>
    </source>
</evidence>
<reference evidence="13 14" key="1">
    <citation type="submission" date="2020-06" db="EMBL/GenBank/DDBJ databases">
        <title>Dyadobacter sandarakinus sp. nov., isolated from the soil of the Arctic Yellow River Station.</title>
        <authorList>
            <person name="Zhang Y."/>
            <person name="Peng F."/>
        </authorList>
    </citation>
    <scope>NUCLEOTIDE SEQUENCE [LARGE SCALE GENOMIC DNA]</scope>
    <source>
        <strain evidence="13 14">Q3-56</strain>
    </source>
</reference>
<dbReference type="PANTHER" id="PTHR43221">
    <property type="entry name" value="PROTEASE HTPX"/>
    <property type="match status" value="1"/>
</dbReference>
<keyword evidence="4 11" id="KW-0812">Transmembrane</keyword>
<name>A0ABX7I1Z0_9BACT</name>
<protein>
    <submittedName>
        <fullName evidence="13">M48 family metalloprotease</fullName>
    </submittedName>
</protein>
<dbReference type="InterPro" id="IPR001915">
    <property type="entry name" value="Peptidase_M48"/>
</dbReference>
<evidence type="ECO:0000256" key="8">
    <source>
        <dbReference type="ARBA" id="ARBA00022989"/>
    </source>
</evidence>
<evidence type="ECO:0000256" key="2">
    <source>
        <dbReference type="ARBA" id="ARBA00022475"/>
    </source>
</evidence>
<proteinExistence type="predicted"/>